<sequence>MKLSSSILVGLVAEVSLAALDTQALSRQYFGNDAPWFQARIPFFEISDKQIQDVYHHRWGLYRAHQRDLGQGGYISTEFLDDVGWQLEPWASLNDATGFHLGEGRWLKDRRYAQDYINNMYTGLNDRHFTDYLADSTYSQYLVDGDQAALTSNLNAMINLFNQWNDHLDTGKGLYYIEPLPDATEYTISSIDASGGQDGFTGGDAFRPTINSYMWANAIAVAKIADLAGRSDPIRGRELAGYVPWMFGMPDNSDKFNAAWKQLTNTNEFRGSSGLRTVGPTYQYYMRQYRYDAPTGLCECQWNGPVWPYQVTQVLLGLANVLNTYTQSIIRVQFGQKAGKKTRLVEFKVY</sequence>
<dbReference type="InterPro" id="IPR012341">
    <property type="entry name" value="6hp_glycosidase-like_sf"/>
</dbReference>
<dbReference type="GO" id="GO:0005975">
    <property type="term" value="P:carbohydrate metabolic process"/>
    <property type="evidence" value="ECO:0007669"/>
    <property type="project" value="InterPro"/>
</dbReference>
<feature type="domain" description="Mannosylglycerate hydrolase MGH1-like glycoside hydrolase" evidence="2">
    <location>
        <begin position="93"/>
        <end position="231"/>
    </location>
</feature>
<feature type="domain" description="Mannosylglycerate hydrolase MGH1-like glycoside hydrolase" evidence="2">
    <location>
        <begin position="232"/>
        <end position="325"/>
    </location>
</feature>
<dbReference type="SUPFAM" id="SSF48208">
    <property type="entry name" value="Six-hairpin glycosidases"/>
    <property type="match status" value="1"/>
</dbReference>
<reference evidence="3" key="1">
    <citation type="submission" date="2021-07" db="EMBL/GenBank/DDBJ databases">
        <title>Elsinoe batatas strain:CRI-CJ2 Genome sequencing and assembly.</title>
        <authorList>
            <person name="Huang L."/>
        </authorList>
    </citation>
    <scope>NUCLEOTIDE SEQUENCE</scope>
    <source>
        <strain evidence="3">CRI-CJ2</strain>
    </source>
</reference>
<evidence type="ECO:0000259" key="2">
    <source>
        <dbReference type="Pfam" id="PF22422"/>
    </source>
</evidence>
<dbReference type="InterPro" id="IPR054491">
    <property type="entry name" value="MGH1-like_GH"/>
</dbReference>
<dbReference type="InterPro" id="IPR008928">
    <property type="entry name" value="6-hairpin_glycosidase_sf"/>
</dbReference>
<accession>A0A8K0L028</accession>
<dbReference type="OrthoDB" id="5382128at2759"/>
<keyword evidence="4" id="KW-1185">Reference proteome</keyword>
<dbReference type="Pfam" id="PF22422">
    <property type="entry name" value="MGH1-like_GH"/>
    <property type="match status" value="2"/>
</dbReference>
<feature type="chain" id="PRO_5035422979" description="Mannosylglycerate hydrolase MGH1-like glycoside hydrolase domain-containing protein" evidence="1">
    <location>
        <begin position="19"/>
        <end position="350"/>
    </location>
</feature>
<protein>
    <recommendedName>
        <fullName evidence="2">Mannosylglycerate hydrolase MGH1-like glycoside hydrolase domain-containing protein</fullName>
    </recommendedName>
</protein>
<evidence type="ECO:0000256" key="1">
    <source>
        <dbReference type="SAM" id="SignalP"/>
    </source>
</evidence>
<name>A0A8K0L028_9PEZI</name>
<dbReference type="Proteomes" id="UP000809789">
    <property type="component" value="Unassembled WGS sequence"/>
</dbReference>
<organism evidence="3 4">
    <name type="scientific">Elsinoe batatas</name>
    <dbReference type="NCBI Taxonomy" id="2601811"/>
    <lineage>
        <taxon>Eukaryota</taxon>
        <taxon>Fungi</taxon>
        <taxon>Dikarya</taxon>
        <taxon>Ascomycota</taxon>
        <taxon>Pezizomycotina</taxon>
        <taxon>Dothideomycetes</taxon>
        <taxon>Dothideomycetidae</taxon>
        <taxon>Myriangiales</taxon>
        <taxon>Elsinoaceae</taxon>
        <taxon>Elsinoe</taxon>
    </lineage>
</organism>
<dbReference type="AlphaFoldDB" id="A0A8K0L028"/>
<gene>
    <name evidence="3" type="ORF">KVT40_006897</name>
</gene>
<dbReference type="EMBL" id="JAESVG020000008">
    <property type="protein sequence ID" value="KAG8625146.1"/>
    <property type="molecule type" value="Genomic_DNA"/>
</dbReference>
<keyword evidence="1" id="KW-0732">Signal</keyword>
<evidence type="ECO:0000313" key="3">
    <source>
        <dbReference type="EMBL" id="KAG8625146.1"/>
    </source>
</evidence>
<feature type="signal peptide" evidence="1">
    <location>
        <begin position="1"/>
        <end position="18"/>
    </location>
</feature>
<dbReference type="Gene3D" id="1.50.10.10">
    <property type="match status" value="1"/>
</dbReference>
<proteinExistence type="predicted"/>
<dbReference type="GO" id="GO:0003824">
    <property type="term" value="F:catalytic activity"/>
    <property type="evidence" value="ECO:0007669"/>
    <property type="project" value="UniProtKB-ARBA"/>
</dbReference>
<comment type="caution">
    <text evidence="3">The sequence shown here is derived from an EMBL/GenBank/DDBJ whole genome shotgun (WGS) entry which is preliminary data.</text>
</comment>
<evidence type="ECO:0000313" key="4">
    <source>
        <dbReference type="Proteomes" id="UP000809789"/>
    </source>
</evidence>